<reference evidence="1 2" key="1">
    <citation type="submission" date="2019-01" db="EMBL/GenBank/DDBJ databases">
        <title>Chengkuizengella sp. nov., isolated from deep-sea sediment of East Pacific Ocean.</title>
        <authorList>
            <person name="Yang J."/>
            <person name="Lai Q."/>
            <person name="Shao Z."/>
        </authorList>
    </citation>
    <scope>NUCLEOTIDE SEQUENCE [LARGE SCALE GENOMIC DNA]</scope>
    <source>
        <strain evidence="1 2">YPA3-1-1</strain>
    </source>
</reference>
<organism evidence="1 2">
    <name type="scientific">Chengkuizengella marina</name>
    <dbReference type="NCBI Taxonomy" id="2507566"/>
    <lineage>
        <taxon>Bacteria</taxon>
        <taxon>Bacillati</taxon>
        <taxon>Bacillota</taxon>
        <taxon>Bacilli</taxon>
        <taxon>Bacillales</taxon>
        <taxon>Paenibacillaceae</taxon>
        <taxon>Chengkuizengella</taxon>
    </lineage>
</organism>
<name>A0A6N9Q8E8_9BACL</name>
<dbReference type="RefSeq" id="WP_160648017.1">
    <property type="nucleotide sequence ID" value="NZ_SIJB01000065.1"/>
</dbReference>
<keyword evidence="2" id="KW-1185">Reference proteome</keyword>
<sequence length="304" mass="35438">MNKQQVDQFVMRYLESKQCHIIEKGSDHVVVQLSPEADRELTNRHYYWNFVERTGASPETMRLTFVFDMEKYEQAKAKNKEKENKMNTDTILGRYLGITPLAGPQRTIQQDMTFGSIKLEQLFQVVQQKGKYINLYEVPSETSVSESTAYMSWLGVNFKVEFTSDLKRSEIHSLGICLSTGEIQTDFHHTALQMKLTTKMPPNTHIRPTISLERAVSELQKYIIQKVKVVDQKWALDAHDRLNEEILRIQTYYKDLIAAAEEEDKQEVEGLFENRLQEIKRQYEPKIQVSVINCGFFSLLCDDH</sequence>
<gene>
    <name evidence="1" type="ORF">ERL59_19875</name>
</gene>
<evidence type="ECO:0000313" key="2">
    <source>
        <dbReference type="Proteomes" id="UP000448943"/>
    </source>
</evidence>
<proteinExistence type="predicted"/>
<dbReference type="InterPro" id="IPR024562">
    <property type="entry name" value="YqhG"/>
</dbReference>
<dbReference type="Pfam" id="PF11079">
    <property type="entry name" value="YqhG"/>
    <property type="match status" value="2"/>
</dbReference>
<dbReference type="OrthoDB" id="2433584at2"/>
<dbReference type="EMBL" id="SIJB01000065">
    <property type="protein sequence ID" value="NBI31195.1"/>
    <property type="molecule type" value="Genomic_DNA"/>
</dbReference>
<comment type="caution">
    <text evidence="1">The sequence shown here is derived from an EMBL/GenBank/DDBJ whole genome shotgun (WGS) entry which is preliminary data.</text>
</comment>
<protein>
    <submittedName>
        <fullName evidence="1">Uncharacterized protein</fullName>
    </submittedName>
</protein>
<dbReference type="AlphaFoldDB" id="A0A6N9Q8E8"/>
<accession>A0A6N9Q8E8</accession>
<dbReference type="Proteomes" id="UP000448943">
    <property type="component" value="Unassembled WGS sequence"/>
</dbReference>
<evidence type="ECO:0000313" key="1">
    <source>
        <dbReference type="EMBL" id="NBI31195.1"/>
    </source>
</evidence>